<evidence type="ECO:0000256" key="3">
    <source>
        <dbReference type="ARBA" id="ARBA00022833"/>
    </source>
</evidence>
<evidence type="ECO:0000256" key="4">
    <source>
        <dbReference type="PROSITE-ProRule" id="PRU00175"/>
    </source>
</evidence>
<dbReference type="PANTHER" id="PTHR46537:SF3">
    <property type="entry name" value="E3 UBIQUITIN-PROTEIN LIGASE RING1A"/>
    <property type="match status" value="1"/>
</dbReference>
<dbReference type="SUPFAM" id="SSF57850">
    <property type="entry name" value="RING/U-box"/>
    <property type="match status" value="1"/>
</dbReference>
<evidence type="ECO:0000259" key="6">
    <source>
        <dbReference type="PROSITE" id="PS50089"/>
    </source>
</evidence>
<feature type="region of interest" description="Disordered" evidence="5">
    <location>
        <begin position="145"/>
        <end position="177"/>
    </location>
</feature>
<keyword evidence="2 4" id="KW-0863">Zinc-finger</keyword>
<gene>
    <name evidence="7" type="ORF">VNO80_11078</name>
</gene>
<comment type="caution">
    <text evidence="7">The sequence shown here is derived from an EMBL/GenBank/DDBJ whole genome shotgun (WGS) entry which is preliminary data.</text>
</comment>
<dbReference type="InterPro" id="IPR018957">
    <property type="entry name" value="Znf_C3HC4_RING-type"/>
</dbReference>
<name>A0AAN9N9F5_PHACN</name>
<feature type="compositionally biased region" description="Basic and acidic residues" evidence="5">
    <location>
        <begin position="161"/>
        <end position="177"/>
    </location>
</feature>
<sequence length="272" mass="30446">MECLHRFCKECIEKSMRLGINECPICRVRVPSRRSLREDPNFDNLISALVPDIDKYEEQEELALLEDKSNLNKEVEASSVQNLPHQTEALDSVPVRPLEVGTDRKEKAKTVAVAFDRMRRSEGKIRTSYARRRINLRNAGKLQVSNENEALNDNNAGKDLCSGEEKTETRPRKGGERETLFPKESATTYVGREISSSANVHQSNTVFSDEVRTLSNSAMPSSLPVPCSLYVLHGFQAIHLHNLSLHLFFPSATDSVISACPLASSSTLQDFL</sequence>
<feature type="domain" description="RING-type" evidence="6">
    <location>
        <begin position="1"/>
        <end position="27"/>
    </location>
</feature>
<evidence type="ECO:0000313" key="7">
    <source>
        <dbReference type="EMBL" id="KAK7369044.1"/>
    </source>
</evidence>
<dbReference type="InterPro" id="IPR001841">
    <property type="entry name" value="Znf_RING"/>
</dbReference>
<dbReference type="PROSITE" id="PS00518">
    <property type="entry name" value="ZF_RING_1"/>
    <property type="match status" value="1"/>
</dbReference>
<reference evidence="7 8" key="1">
    <citation type="submission" date="2024-01" db="EMBL/GenBank/DDBJ databases">
        <title>The genomes of 5 underutilized Papilionoideae crops provide insights into root nodulation and disease resistanc.</title>
        <authorList>
            <person name="Jiang F."/>
        </authorList>
    </citation>
    <scope>NUCLEOTIDE SEQUENCE [LARGE SCALE GENOMIC DNA]</scope>
    <source>
        <strain evidence="7">JINMINGXINNONG_FW02</strain>
        <tissue evidence="7">Leaves</tissue>
    </source>
</reference>
<dbReference type="InterPro" id="IPR044592">
    <property type="entry name" value="RING1A/B"/>
</dbReference>
<dbReference type="InterPro" id="IPR017907">
    <property type="entry name" value="Znf_RING_CS"/>
</dbReference>
<proteinExistence type="predicted"/>
<dbReference type="Pfam" id="PF00097">
    <property type="entry name" value="zf-C3HC4"/>
    <property type="match status" value="1"/>
</dbReference>
<evidence type="ECO:0000256" key="2">
    <source>
        <dbReference type="ARBA" id="ARBA00022771"/>
    </source>
</evidence>
<dbReference type="Proteomes" id="UP001374584">
    <property type="component" value="Unassembled WGS sequence"/>
</dbReference>
<keyword evidence="8" id="KW-1185">Reference proteome</keyword>
<accession>A0AAN9N9F5</accession>
<dbReference type="PANTHER" id="PTHR46537">
    <property type="entry name" value="OS11G0578200 PROTEIN"/>
    <property type="match status" value="1"/>
</dbReference>
<dbReference type="EMBL" id="JAYMYR010000004">
    <property type="protein sequence ID" value="KAK7369044.1"/>
    <property type="molecule type" value="Genomic_DNA"/>
</dbReference>
<keyword evidence="3" id="KW-0862">Zinc</keyword>
<evidence type="ECO:0000313" key="8">
    <source>
        <dbReference type="Proteomes" id="UP001374584"/>
    </source>
</evidence>
<keyword evidence="1" id="KW-0479">Metal-binding</keyword>
<dbReference type="AlphaFoldDB" id="A0AAN9N9F5"/>
<dbReference type="Gene3D" id="3.30.40.10">
    <property type="entry name" value="Zinc/RING finger domain, C3HC4 (zinc finger)"/>
    <property type="match status" value="1"/>
</dbReference>
<organism evidence="7 8">
    <name type="scientific">Phaseolus coccineus</name>
    <name type="common">Scarlet runner bean</name>
    <name type="synonym">Phaseolus multiflorus</name>
    <dbReference type="NCBI Taxonomy" id="3886"/>
    <lineage>
        <taxon>Eukaryota</taxon>
        <taxon>Viridiplantae</taxon>
        <taxon>Streptophyta</taxon>
        <taxon>Embryophyta</taxon>
        <taxon>Tracheophyta</taxon>
        <taxon>Spermatophyta</taxon>
        <taxon>Magnoliopsida</taxon>
        <taxon>eudicotyledons</taxon>
        <taxon>Gunneridae</taxon>
        <taxon>Pentapetalae</taxon>
        <taxon>rosids</taxon>
        <taxon>fabids</taxon>
        <taxon>Fabales</taxon>
        <taxon>Fabaceae</taxon>
        <taxon>Papilionoideae</taxon>
        <taxon>50 kb inversion clade</taxon>
        <taxon>NPAAA clade</taxon>
        <taxon>indigoferoid/millettioid clade</taxon>
        <taxon>Phaseoleae</taxon>
        <taxon>Phaseolus</taxon>
    </lineage>
</organism>
<evidence type="ECO:0000256" key="5">
    <source>
        <dbReference type="SAM" id="MobiDB-lite"/>
    </source>
</evidence>
<evidence type="ECO:0000256" key="1">
    <source>
        <dbReference type="ARBA" id="ARBA00022723"/>
    </source>
</evidence>
<dbReference type="PROSITE" id="PS50089">
    <property type="entry name" value="ZF_RING_2"/>
    <property type="match status" value="1"/>
</dbReference>
<dbReference type="InterPro" id="IPR013083">
    <property type="entry name" value="Znf_RING/FYVE/PHD"/>
</dbReference>
<dbReference type="GO" id="GO:0008270">
    <property type="term" value="F:zinc ion binding"/>
    <property type="evidence" value="ECO:0007669"/>
    <property type="project" value="UniProtKB-KW"/>
</dbReference>
<feature type="compositionally biased region" description="Polar residues" evidence="5">
    <location>
        <begin position="145"/>
        <end position="155"/>
    </location>
</feature>
<protein>
    <recommendedName>
        <fullName evidence="6">RING-type domain-containing protein</fullName>
    </recommendedName>
</protein>